<dbReference type="STRING" id="477974.Daud_0754"/>
<dbReference type="InterPro" id="IPR011044">
    <property type="entry name" value="Quino_amine_DH_bsu"/>
</dbReference>
<feature type="transmembrane region" description="Helical" evidence="1">
    <location>
        <begin position="487"/>
        <end position="505"/>
    </location>
</feature>
<dbReference type="Proteomes" id="UP000008544">
    <property type="component" value="Chromosome"/>
</dbReference>
<proteinExistence type="predicted"/>
<dbReference type="InterPro" id="IPR011042">
    <property type="entry name" value="6-blade_b-propeller_TolB-like"/>
</dbReference>
<name>B1I2R3_DESAP</name>
<dbReference type="HOGENOM" id="CLU_488110_0_0_9"/>
<evidence type="ECO:0000313" key="3">
    <source>
        <dbReference type="Proteomes" id="UP000008544"/>
    </source>
</evidence>
<reference evidence="3" key="1">
    <citation type="submission" date="2007-10" db="EMBL/GenBank/DDBJ databases">
        <title>Complete sequence of chromosome of Desulforudis audaxviator MP104C.</title>
        <authorList>
            <person name="Copeland A."/>
            <person name="Lucas S."/>
            <person name="Lapidus A."/>
            <person name="Barry K."/>
            <person name="Glavina del Rio T."/>
            <person name="Dalin E."/>
            <person name="Tice H."/>
            <person name="Bruce D."/>
            <person name="Pitluck S."/>
            <person name="Lowry S.R."/>
            <person name="Larimer F."/>
            <person name="Land M.L."/>
            <person name="Hauser L."/>
            <person name="Kyrpides N."/>
            <person name="Ivanova N.N."/>
            <person name="Richardson P."/>
        </authorList>
    </citation>
    <scope>NUCLEOTIDE SEQUENCE [LARGE SCALE GENOMIC DNA]</scope>
    <source>
        <strain evidence="3">MP104C</strain>
    </source>
</reference>
<dbReference type="KEGG" id="dau:Daud_0754"/>
<evidence type="ECO:0000313" key="2">
    <source>
        <dbReference type="EMBL" id="ACA59279.1"/>
    </source>
</evidence>
<keyword evidence="1" id="KW-1133">Transmembrane helix</keyword>
<feature type="transmembrane region" description="Helical" evidence="1">
    <location>
        <begin position="12"/>
        <end position="33"/>
    </location>
</feature>
<feature type="transmembrane region" description="Helical" evidence="1">
    <location>
        <begin position="534"/>
        <end position="554"/>
    </location>
</feature>
<dbReference type="Gene3D" id="2.120.10.30">
    <property type="entry name" value="TolB, C-terminal domain"/>
    <property type="match status" value="1"/>
</dbReference>
<reference evidence="2 3" key="2">
    <citation type="journal article" date="2008" name="Science">
        <title>Environmental genomics reveals a single-species ecosystem deep within Earth.</title>
        <authorList>
            <person name="Chivian D."/>
            <person name="Brodie E.L."/>
            <person name="Alm E.J."/>
            <person name="Culley D.E."/>
            <person name="Dehal P.S."/>
            <person name="Desantis T.Z."/>
            <person name="Gihring T.M."/>
            <person name="Lapidus A."/>
            <person name="Lin L.H."/>
            <person name="Lowry S.R."/>
            <person name="Moser D.P."/>
            <person name="Richardson P.M."/>
            <person name="Southam G."/>
            <person name="Wanger G."/>
            <person name="Pratt L.M."/>
            <person name="Andersen G.L."/>
            <person name="Hazen T.C."/>
            <person name="Brockman F.J."/>
            <person name="Arkin A.P."/>
            <person name="Onstott T.C."/>
        </authorList>
    </citation>
    <scope>NUCLEOTIDE SEQUENCE [LARGE SCALE GENOMIC DNA]</scope>
    <source>
        <strain evidence="2 3">MP104C</strain>
    </source>
</reference>
<keyword evidence="1" id="KW-0812">Transmembrane</keyword>
<feature type="transmembrane region" description="Helical" evidence="1">
    <location>
        <begin position="511"/>
        <end position="527"/>
    </location>
</feature>
<sequence>MPGWLSEEHRSLLFWLHRLIGSISCVESVLLLAGGGIRVPRLLRMLVAIICLAILAGGCAVARDGEGISYRAPSSGPRWELNREDGKLALRRGDEYRLILGEAARGGFELPSTDGRRVLVVLEFFDGQTVVSNQRRVFGVDLVAGSWSEWTRPELACGELAGFWSPDGRHIALADQTPVDSGLNLVLVDADTGTATVLVKDNEAYREYSQEDLVGWIPGFHLLWAGDGGRLVYCYRGNFYLVDLRDQIPRLLAADVPLFQHFLYWDGRTLLYQAGDRPYDLDWSVEPQVRVFELEQRHHYPLFTPDPGLLSVEAYKAGFGRTVFLERMVPAVVTDDPGYHGAVQNTLYRIELDTGDRKVLWQTGFDTPALLGPVAVSPDGGMLAFSDGDEFNVIDAQSRGGSFGTTEEDYARSRQYRWLNEHVLEVQSPEGTVHTLDLRKPPGPPRAAAEIIADILFPNYLIGYLFWPAIVIAVAASVYGIARRRPLWLLLGALLTVPFALYLLATPRFRNVAVFLPLFLVLAALAMSRQRPRLALALLAPYAAFFGWLAWQVINQWR</sequence>
<dbReference type="SUPFAM" id="SSF69304">
    <property type="entry name" value="Tricorn protease N-terminal domain"/>
    <property type="match status" value="1"/>
</dbReference>
<feature type="transmembrane region" description="Helical" evidence="1">
    <location>
        <begin position="461"/>
        <end position="480"/>
    </location>
</feature>
<dbReference type="eggNOG" id="COG0823">
    <property type="taxonomic scope" value="Bacteria"/>
</dbReference>
<gene>
    <name evidence="2" type="ordered locus">Daud_0754</name>
</gene>
<protein>
    <submittedName>
        <fullName evidence="2">Uncharacterized protein</fullName>
    </submittedName>
</protein>
<dbReference type="EMBL" id="CP000860">
    <property type="protein sequence ID" value="ACA59279.1"/>
    <property type="molecule type" value="Genomic_DNA"/>
</dbReference>
<dbReference type="AlphaFoldDB" id="B1I2R3"/>
<feature type="transmembrane region" description="Helical" evidence="1">
    <location>
        <begin position="45"/>
        <end position="63"/>
    </location>
</feature>
<keyword evidence="1" id="KW-0472">Membrane</keyword>
<dbReference type="SUPFAM" id="SSF50969">
    <property type="entry name" value="YVTN repeat-like/Quinoprotein amine dehydrogenase"/>
    <property type="match status" value="1"/>
</dbReference>
<accession>B1I2R3</accession>
<keyword evidence="3" id="KW-1185">Reference proteome</keyword>
<evidence type="ECO:0000256" key="1">
    <source>
        <dbReference type="SAM" id="Phobius"/>
    </source>
</evidence>
<organism evidence="2 3">
    <name type="scientific">Desulforudis audaxviator (strain MP104C)</name>
    <dbReference type="NCBI Taxonomy" id="477974"/>
    <lineage>
        <taxon>Bacteria</taxon>
        <taxon>Bacillati</taxon>
        <taxon>Bacillota</taxon>
        <taxon>Clostridia</taxon>
        <taxon>Thermoanaerobacterales</taxon>
        <taxon>Candidatus Desulforudaceae</taxon>
        <taxon>Candidatus Desulforudis</taxon>
    </lineage>
</organism>